<gene>
    <name evidence="1" type="ORF">ZT3D7_G11384</name>
</gene>
<dbReference type="InterPro" id="IPR011333">
    <property type="entry name" value="SKP1/BTB/POZ_sf"/>
</dbReference>
<organism evidence="1 2">
    <name type="scientific">Zymoseptoria tritici (strain ST99CH_3D7)</name>
    <dbReference type="NCBI Taxonomy" id="1276538"/>
    <lineage>
        <taxon>Eukaryota</taxon>
        <taxon>Fungi</taxon>
        <taxon>Dikarya</taxon>
        <taxon>Ascomycota</taxon>
        <taxon>Pezizomycotina</taxon>
        <taxon>Dothideomycetes</taxon>
        <taxon>Dothideomycetidae</taxon>
        <taxon>Mycosphaerellales</taxon>
        <taxon>Mycosphaerellaceae</taxon>
        <taxon>Zymoseptoria</taxon>
    </lineage>
</organism>
<name>A0A1X7S9B4_ZYMT9</name>
<dbReference type="PANTHER" id="PTHR47843">
    <property type="entry name" value="BTB DOMAIN-CONTAINING PROTEIN-RELATED"/>
    <property type="match status" value="1"/>
</dbReference>
<dbReference type="SUPFAM" id="SSF54695">
    <property type="entry name" value="POZ domain"/>
    <property type="match status" value="1"/>
</dbReference>
<accession>A0A1X7S9B4</accession>
<evidence type="ECO:0008006" key="3">
    <source>
        <dbReference type="Google" id="ProtNLM"/>
    </source>
</evidence>
<keyword evidence="2" id="KW-1185">Reference proteome</keyword>
<evidence type="ECO:0000313" key="1">
    <source>
        <dbReference type="EMBL" id="SMQ56229.1"/>
    </source>
</evidence>
<proteinExistence type="predicted"/>
<protein>
    <recommendedName>
        <fullName evidence="3">BTB domain-containing protein</fullName>
    </recommendedName>
</protein>
<reference evidence="1 2" key="1">
    <citation type="submission" date="2016-06" db="EMBL/GenBank/DDBJ databases">
        <authorList>
            <person name="Kjaerup R.B."/>
            <person name="Dalgaard T.S."/>
            <person name="Juul-Madsen H.R."/>
        </authorList>
    </citation>
    <scope>NUCLEOTIDE SEQUENCE [LARGE SCALE GENOMIC DNA]</scope>
</reference>
<dbReference type="Proteomes" id="UP000215127">
    <property type="component" value="Chromosome 13"/>
</dbReference>
<dbReference type="STRING" id="1276538.A0A1X7S9B4"/>
<dbReference type="AlphaFoldDB" id="A0A1X7S9B4"/>
<dbReference type="Gene3D" id="3.30.710.10">
    <property type="entry name" value="Potassium Channel Kv1.1, Chain A"/>
    <property type="match status" value="1"/>
</dbReference>
<evidence type="ECO:0000313" key="2">
    <source>
        <dbReference type="Proteomes" id="UP000215127"/>
    </source>
</evidence>
<dbReference type="CDD" id="cd18186">
    <property type="entry name" value="BTB_POZ_ZBTB_KLHL-like"/>
    <property type="match status" value="1"/>
</dbReference>
<dbReference type="PANTHER" id="PTHR47843:SF2">
    <property type="entry name" value="BTB DOMAIN-CONTAINING PROTEIN"/>
    <property type="match status" value="1"/>
</dbReference>
<dbReference type="EMBL" id="LT853704">
    <property type="protein sequence ID" value="SMQ56229.1"/>
    <property type="molecule type" value="Genomic_DNA"/>
</dbReference>
<sequence length="233" mass="26331">MNSAATEFAAAGEPTPNALPELDYTTLIQVLAGPEEALCFVHQQKICAKSPFFVAACSKDWKEGKQKVVRLPTIKHEIVTIYIHWVYTGEFVTQIKPSAGQDNDQNTALYRRHIDVYLAAQYLLDDALRNEVISSLWHRLPGTQPLPAKELVTIVWKETAHGCGLQRLLVDVMARWMPQDSSSQDSVKDHCLEFVRSLAVRLLEVREQPTYAYNPSVVGLCYYQDHEKVEKCG</sequence>